<sequence>MGLRYAATFLLQESTSSLRYIQSFLRVDQSEKTHPILFAMAISNKFQKKPPSPPTNQLEGRSYPIDERTILPSSRTDTYYVNKDIVLRTHTSASQAVTIRLGTSDRFLISSDVYSRDLIDRSSGCGRGGREGKARGGMAAVIKDSEEVESIPKHWINFEDLNLSFHEKRNPLQVEHPPKQAGVVART</sequence>
<dbReference type="InterPro" id="IPR045864">
    <property type="entry name" value="aa-tRNA-synth_II/BPL/LPL"/>
</dbReference>
<dbReference type="STRING" id="42251.A0A2T6ZBU8"/>
<dbReference type="Proteomes" id="UP000244722">
    <property type="component" value="Unassembled WGS sequence"/>
</dbReference>
<evidence type="ECO:0000313" key="2">
    <source>
        <dbReference type="Proteomes" id="UP000244722"/>
    </source>
</evidence>
<dbReference type="EMBL" id="NESQ01000436">
    <property type="protein sequence ID" value="PUU72970.1"/>
    <property type="molecule type" value="Genomic_DNA"/>
</dbReference>
<evidence type="ECO:0000313" key="1">
    <source>
        <dbReference type="EMBL" id="PUU72970.1"/>
    </source>
</evidence>
<keyword evidence="2" id="KW-1185">Reference proteome</keyword>
<proteinExistence type="predicted"/>
<organism evidence="1 2">
    <name type="scientific">Tuber borchii</name>
    <name type="common">White truffle</name>
    <dbReference type="NCBI Taxonomy" id="42251"/>
    <lineage>
        <taxon>Eukaryota</taxon>
        <taxon>Fungi</taxon>
        <taxon>Dikarya</taxon>
        <taxon>Ascomycota</taxon>
        <taxon>Pezizomycotina</taxon>
        <taxon>Pezizomycetes</taxon>
        <taxon>Pezizales</taxon>
        <taxon>Tuberaceae</taxon>
        <taxon>Tuber</taxon>
    </lineage>
</organism>
<accession>A0A2T6ZBU8</accession>
<gene>
    <name evidence="1" type="ORF">B9Z19DRAFT_1136244</name>
</gene>
<dbReference type="Gene3D" id="3.30.930.10">
    <property type="entry name" value="Bira Bifunctional Protein, Domain 2"/>
    <property type="match status" value="1"/>
</dbReference>
<dbReference type="AlphaFoldDB" id="A0A2T6ZBU8"/>
<protein>
    <submittedName>
        <fullName evidence="1">Uncharacterized protein</fullName>
    </submittedName>
</protein>
<comment type="caution">
    <text evidence="1">The sequence shown here is derived from an EMBL/GenBank/DDBJ whole genome shotgun (WGS) entry which is preliminary data.</text>
</comment>
<name>A0A2T6ZBU8_TUBBO</name>
<reference evidence="1 2" key="1">
    <citation type="submission" date="2017-04" db="EMBL/GenBank/DDBJ databases">
        <title>Draft genome sequence of Tuber borchii Vittad., a whitish edible truffle.</title>
        <authorList>
            <consortium name="DOE Joint Genome Institute"/>
            <person name="Murat C."/>
            <person name="Kuo A."/>
            <person name="Barry K.W."/>
            <person name="Clum A."/>
            <person name="Dockter R.B."/>
            <person name="Fauchery L."/>
            <person name="Iotti M."/>
            <person name="Kohler A."/>
            <person name="Labutti K."/>
            <person name="Lindquist E.A."/>
            <person name="Lipzen A."/>
            <person name="Ohm R.A."/>
            <person name="Wang M."/>
            <person name="Grigoriev I.V."/>
            <person name="Zambonelli A."/>
            <person name="Martin F.M."/>
        </authorList>
    </citation>
    <scope>NUCLEOTIDE SEQUENCE [LARGE SCALE GENOMIC DNA]</scope>
    <source>
        <strain evidence="1 2">Tbo3840</strain>
    </source>
</reference>
<dbReference type="OrthoDB" id="4457at2759"/>